<evidence type="ECO:0000313" key="2">
    <source>
        <dbReference type="Proteomes" id="UP000011761"/>
    </source>
</evidence>
<accession>M2LJU7</accession>
<dbReference type="HOGENOM" id="CLU_2527110_0_0_1"/>
<protein>
    <submittedName>
        <fullName evidence="1">Uncharacterized protein</fullName>
    </submittedName>
</protein>
<dbReference type="RefSeq" id="XP_007678021.1">
    <property type="nucleotide sequence ID" value="XM_007679831.1"/>
</dbReference>
<dbReference type="Proteomes" id="UP000011761">
    <property type="component" value="Unassembled WGS sequence"/>
</dbReference>
<keyword evidence="2" id="KW-1185">Reference proteome</keyword>
<dbReference type="GeneID" id="19112777"/>
<reference evidence="1 2" key="1">
    <citation type="journal article" date="2012" name="PLoS Pathog.">
        <title>Diverse lifestyles and strategies of plant pathogenesis encoded in the genomes of eighteen Dothideomycetes fungi.</title>
        <authorList>
            <person name="Ohm R.A."/>
            <person name="Feau N."/>
            <person name="Henrissat B."/>
            <person name="Schoch C.L."/>
            <person name="Horwitz B.A."/>
            <person name="Barry K.W."/>
            <person name="Condon B.J."/>
            <person name="Copeland A.C."/>
            <person name="Dhillon B."/>
            <person name="Glaser F."/>
            <person name="Hesse C.N."/>
            <person name="Kosti I."/>
            <person name="LaButti K."/>
            <person name="Lindquist E.A."/>
            <person name="Lucas S."/>
            <person name="Salamov A.A."/>
            <person name="Bradshaw R.E."/>
            <person name="Ciuffetti L."/>
            <person name="Hamelin R.C."/>
            <person name="Kema G.H.J."/>
            <person name="Lawrence C."/>
            <person name="Scott J.A."/>
            <person name="Spatafora J.W."/>
            <person name="Turgeon B.G."/>
            <person name="de Wit P.J.G.M."/>
            <person name="Zhong S."/>
            <person name="Goodwin S.B."/>
            <person name="Grigoriev I.V."/>
        </authorList>
    </citation>
    <scope>NUCLEOTIDE SEQUENCE [LARGE SCALE GENOMIC DNA]</scope>
    <source>
        <strain evidence="1 2">UAMH 10762</strain>
    </source>
</reference>
<dbReference type="AlphaFoldDB" id="M2LJU7"/>
<proteinExistence type="predicted"/>
<dbReference type="EMBL" id="KB445558">
    <property type="protein sequence ID" value="EMC94487.1"/>
    <property type="molecule type" value="Genomic_DNA"/>
</dbReference>
<name>M2LJU7_BAUPA</name>
<sequence>MLSQLIEVRRYNPPSCESQVLLYQVVQQARKGTKTADRPPNAPAARVSSEFAPSAGIPSKSVLFWEYHIPWNRGTCICILNYVA</sequence>
<evidence type="ECO:0000313" key="1">
    <source>
        <dbReference type="EMBL" id="EMC94487.1"/>
    </source>
</evidence>
<dbReference type="KEGG" id="bcom:BAUCODRAFT_35705"/>
<gene>
    <name evidence="1" type="ORF">BAUCODRAFT_35705</name>
</gene>
<organism evidence="1 2">
    <name type="scientific">Baudoinia panamericana (strain UAMH 10762)</name>
    <name type="common">Angels' share fungus</name>
    <name type="synonym">Baudoinia compniacensis (strain UAMH 10762)</name>
    <dbReference type="NCBI Taxonomy" id="717646"/>
    <lineage>
        <taxon>Eukaryota</taxon>
        <taxon>Fungi</taxon>
        <taxon>Dikarya</taxon>
        <taxon>Ascomycota</taxon>
        <taxon>Pezizomycotina</taxon>
        <taxon>Dothideomycetes</taxon>
        <taxon>Dothideomycetidae</taxon>
        <taxon>Mycosphaerellales</taxon>
        <taxon>Teratosphaeriaceae</taxon>
        <taxon>Baudoinia</taxon>
    </lineage>
</organism>